<evidence type="ECO:0000313" key="1">
    <source>
        <dbReference type="EMBL" id="PVH90462.1"/>
    </source>
</evidence>
<dbReference type="STRING" id="97972.A0A2V1CXL0"/>
<proteinExistence type="predicted"/>
<dbReference type="Proteomes" id="UP000244855">
    <property type="component" value="Unassembled WGS sequence"/>
</dbReference>
<keyword evidence="2" id="KW-1185">Reference proteome</keyword>
<feature type="non-terminal residue" evidence="1">
    <location>
        <position position="183"/>
    </location>
</feature>
<organism evidence="1 2">
    <name type="scientific">Periconia macrospinosa</name>
    <dbReference type="NCBI Taxonomy" id="97972"/>
    <lineage>
        <taxon>Eukaryota</taxon>
        <taxon>Fungi</taxon>
        <taxon>Dikarya</taxon>
        <taxon>Ascomycota</taxon>
        <taxon>Pezizomycotina</taxon>
        <taxon>Dothideomycetes</taxon>
        <taxon>Pleosporomycetidae</taxon>
        <taxon>Pleosporales</taxon>
        <taxon>Massarineae</taxon>
        <taxon>Periconiaceae</taxon>
        <taxon>Periconia</taxon>
    </lineage>
</organism>
<evidence type="ECO:0000313" key="2">
    <source>
        <dbReference type="Proteomes" id="UP000244855"/>
    </source>
</evidence>
<reference evidence="1 2" key="1">
    <citation type="journal article" date="2018" name="Sci. Rep.">
        <title>Comparative genomics provides insights into the lifestyle and reveals functional heterogeneity of dark septate endophytic fungi.</title>
        <authorList>
            <person name="Knapp D.G."/>
            <person name="Nemeth J.B."/>
            <person name="Barry K."/>
            <person name="Hainaut M."/>
            <person name="Henrissat B."/>
            <person name="Johnson J."/>
            <person name="Kuo A."/>
            <person name="Lim J.H.P."/>
            <person name="Lipzen A."/>
            <person name="Nolan M."/>
            <person name="Ohm R.A."/>
            <person name="Tamas L."/>
            <person name="Grigoriev I.V."/>
            <person name="Spatafora J.W."/>
            <person name="Nagy L.G."/>
            <person name="Kovacs G.M."/>
        </authorList>
    </citation>
    <scope>NUCLEOTIDE SEQUENCE [LARGE SCALE GENOMIC DNA]</scope>
    <source>
        <strain evidence="1 2">DSE2036</strain>
    </source>
</reference>
<dbReference type="EMBL" id="KZ806291">
    <property type="protein sequence ID" value="PVH90462.1"/>
    <property type="molecule type" value="Genomic_DNA"/>
</dbReference>
<dbReference type="AlphaFoldDB" id="A0A2V1CXL0"/>
<dbReference type="InterPro" id="IPR022698">
    <property type="entry name" value="OrsD"/>
</dbReference>
<protein>
    <submittedName>
        <fullName evidence="1">Uncharacterized protein</fullName>
    </submittedName>
</protein>
<accession>A0A2V1CXL0</accession>
<sequence length="183" mass="20874">MRMIEDELLKNGPIDPDSAHFQAPLAGAPALPHLPLYSGIGCVQCPYVAASTETMRKHWGKEHAELMRRQGRPCKTSKPIAPRWRAVSCQRLFAAGFRSGYFEVISPAEIKEANETMRRRSMANSLPEADYIRMQIDEALEESDKETRKREDVILDNAGQTEVSQWLEMTRWPKYLQGYSFGE</sequence>
<name>A0A2V1CXL0_9PLEO</name>
<dbReference type="Pfam" id="PF12013">
    <property type="entry name" value="OrsD"/>
    <property type="match status" value="1"/>
</dbReference>
<dbReference type="OrthoDB" id="4493315at2759"/>
<gene>
    <name evidence="1" type="ORF">DM02DRAFT_665052</name>
</gene>